<evidence type="ECO:0000313" key="3">
    <source>
        <dbReference type="Proteomes" id="UP000287101"/>
    </source>
</evidence>
<evidence type="ECO:0000313" key="2">
    <source>
        <dbReference type="EMBL" id="RSU04549.1"/>
    </source>
</evidence>
<name>A0A430ABC7_9ENTE</name>
<feature type="signal peptide" evidence="1">
    <location>
        <begin position="1"/>
        <end position="20"/>
    </location>
</feature>
<dbReference type="PROSITE" id="PS51257">
    <property type="entry name" value="PROKAR_LIPOPROTEIN"/>
    <property type="match status" value="1"/>
</dbReference>
<gene>
    <name evidence="2" type="ORF">CBF31_00600</name>
</gene>
<dbReference type="AlphaFoldDB" id="A0A430ABC7"/>
<evidence type="ECO:0008006" key="4">
    <source>
        <dbReference type="Google" id="ProtNLM"/>
    </source>
</evidence>
<dbReference type="RefSeq" id="WP_126829919.1">
    <property type="nucleotide sequence ID" value="NZ_CBCRYB010000006.1"/>
</dbReference>
<accession>A0A430ABC7</accession>
<reference evidence="2 3" key="1">
    <citation type="submission" date="2017-05" db="EMBL/GenBank/DDBJ databases">
        <title>Vagococcus spp. assemblies.</title>
        <authorList>
            <person name="Gulvik C.A."/>
        </authorList>
    </citation>
    <scope>NUCLEOTIDE SEQUENCE [LARGE SCALE GENOMIC DNA]</scope>
    <source>
        <strain evidence="2 3">CCUG 41755</strain>
    </source>
</reference>
<protein>
    <recommendedName>
        <fullName evidence="4">Lipoprotein</fullName>
    </recommendedName>
</protein>
<organism evidence="2 3">
    <name type="scientific">Vagococcus fessus</name>
    <dbReference type="NCBI Taxonomy" id="120370"/>
    <lineage>
        <taxon>Bacteria</taxon>
        <taxon>Bacillati</taxon>
        <taxon>Bacillota</taxon>
        <taxon>Bacilli</taxon>
        <taxon>Lactobacillales</taxon>
        <taxon>Enterococcaceae</taxon>
        <taxon>Vagococcus</taxon>
    </lineage>
</organism>
<keyword evidence="3" id="KW-1185">Reference proteome</keyword>
<dbReference type="EMBL" id="NGJY01000001">
    <property type="protein sequence ID" value="RSU04549.1"/>
    <property type="molecule type" value="Genomic_DNA"/>
</dbReference>
<comment type="caution">
    <text evidence="2">The sequence shown here is derived from an EMBL/GenBank/DDBJ whole genome shotgun (WGS) entry which is preliminary data.</text>
</comment>
<proteinExistence type="predicted"/>
<feature type="chain" id="PRO_5038556590" description="Lipoprotein" evidence="1">
    <location>
        <begin position="21"/>
        <end position="139"/>
    </location>
</feature>
<keyword evidence="1" id="KW-0732">Signal</keyword>
<dbReference type="OrthoDB" id="2237258at2"/>
<sequence>MNRKLALMLTLVLAFTFTLAGCSKKANSIHGEWYAADAFNKEIKMTISKNSIDIKTDKKNKKMTFPDSQVGVVSGVQYYSFVINKQNYSLVFPDIHDQNTALFIKTTSPDDHFNGALVYTMNRKETPDYETYGQRYFSD</sequence>
<evidence type="ECO:0000256" key="1">
    <source>
        <dbReference type="SAM" id="SignalP"/>
    </source>
</evidence>
<dbReference type="Proteomes" id="UP000287101">
    <property type="component" value="Unassembled WGS sequence"/>
</dbReference>